<feature type="region of interest" description="Disordered" evidence="1">
    <location>
        <begin position="652"/>
        <end position="703"/>
    </location>
</feature>
<keyword evidence="4" id="KW-1185">Reference proteome</keyword>
<gene>
    <name evidence="3" type="ORF">B0T22DRAFT_427069</name>
</gene>
<name>A0AAE1CD32_9PEZI</name>
<feature type="transmembrane region" description="Helical" evidence="2">
    <location>
        <begin position="561"/>
        <end position="583"/>
    </location>
</feature>
<reference evidence="3" key="1">
    <citation type="journal article" date="2023" name="Mol. Phylogenet. Evol.">
        <title>Genome-scale phylogeny and comparative genomics of the fungal order Sordariales.</title>
        <authorList>
            <person name="Hensen N."/>
            <person name="Bonometti L."/>
            <person name="Westerberg I."/>
            <person name="Brannstrom I.O."/>
            <person name="Guillou S."/>
            <person name="Cros-Aarteil S."/>
            <person name="Calhoun S."/>
            <person name="Haridas S."/>
            <person name="Kuo A."/>
            <person name="Mondo S."/>
            <person name="Pangilinan J."/>
            <person name="Riley R."/>
            <person name="LaButti K."/>
            <person name="Andreopoulos B."/>
            <person name="Lipzen A."/>
            <person name="Chen C."/>
            <person name="Yan M."/>
            <person name="Daum C."/>
            <person name="Ng V."/>
            <person name="Clum A."/>
            <person name="Steindorff A."/>
            <person name="Ohm R.A."/>
            <person name="Martin F."/>
            <person name="Silar P."/>
            <person name="Natvig D.O."/>
            <person name="Lalanne C."/>
            <person name="Gautier V."/>
            <person name="Ament-Velasquez S.L."/>
            <person name="Kruys A."/>
            <person name="Hutchinson M.I."/>
            <person name="Powell A.J."/>
            <person name="Barry K."/>
            <person name="Miller A.N."/>
            <person name="Grigoriev I.V."/>
            <person name="Debuchy R."/>
            <person name="Gladieux P."/>
            <person name="Hiltunen Thoren M."/>
            <person name="Johannesson H."/>
        </authorList>
    </citation>
    <scope>NUCLEOTIDE SEQUENCE</scope>
    <source>
        <strain evidence="3">CBS 314.62</strain>
    </source>
</reference>
<evidence type="ECO:0000256" key="2">
    <source>
        <dbReference type="SAM" id="Phobius"/>
    </source>
</evidence>
<evidence type="ECO:0000256" key="1">
    <source>
        <dbReference type="SAM" id="MobiDB-lite"/>
    </source>
</evidence>
<dbReference type="Proteomes" id="UP001270362">
    <property type="component" value="Unassembled WGS sequence"/>
</dbReference>
<organism evidence="3 4">
    <name type="scientific">Podospora appendiculata</name>
    <dbReference type="NCBI Taxonomy" id="314037"/>
    <lineage>
        <taxon>Eukaryota</taxon>
        <taxon>Fungi</taxon>
        <taxon>Dikarya</taxon>
        <taxon>Ascomycota</taxon>
        <taxon>Pezizomycotina</taxon>
        <taxon>Sordariomycetes</taxon>
        <taxon>Sordariomycetidae</taxon>
        <taxon>Sordariales</taxon>
        <taxon>Podosporaceae</taxon>
        <taxon>Podospora</taxon>
    </lineage>
</organism>
<evidence type="ECO:0000313" key="4">
    <source>
        <dbReference type="Proteomes" id="UP001270362"/>
    </source>
</evidence>
<dbReference type="EMBL" id="JAULSO010000002">
    <property type="protein sequence ID" value="KAK3688995.1"/>
    <property type="molecule type" value="Genomic_DNA"/>
</dbReference>
<dbReference type="AlphaFoldDB" id="A0AAE1CD32"/>
<accession>A0AAE1CD32</accession>
<keyword evidence="2" id="KW-0472">Membrane</keyword>
<comment type="caution">
    <text evidence="3">The sequence shown here is derived from an EMBL/GenBank/DDBJ whole genome shotgun (WGS) entry which is preliminary data.</text>
</comment>
<feature type="transmembrane region" description="Helical" evidence="2">
    <location>
        <begin position="34"/>
        <end position="51"/>
    </location>
</feature>
<feature type="transmembrane region" description="Helical" evidence="2">
    <location>
        <begin position="110"/>
        <end position="130"/>
    </location>
</feature>
<feature type="region of interest" description="Disordered" evidence="1">
    <location>
        <begin position="717"/>
        <end position="737"/>
    </location>
</feature>
<keyword evidence="2" id="KW-0812">Transmembrane</keyword>
<sequence length="737" mass="81398">MDQNGGVYLGTWINWSRGPVFGATLTLTRENGNLLIAFTAFYVGLVSSRFWRIFCLAFHRYYSTPTPQDGLFHQRQAILRNSATPESSLLSLGQLYWAWRRSAERALWRMLPTFLFALLSIIAFTAASGFSSRISTAIGNEVLLDGTNCGILRGFSTDTVPGTIMDAAILNAYVGTHMSNVAKYAQQCYGPQTSRSDMFDCASFIIDQLPMQVNESAECPFKDGICRSENSNIRLDSGYIDSRDHLGLNAPQHQSIQVRRVFHCAPLHTEGYTSDVAGLNQSYTRYHYGYSHVPDPIAKGPSNFTYEADTLEVQPQQSFTINGTVDFDESDFLPIDALTRADGDVTLVFLVGNGVQFMGPANDDWYRATAPGATVTNKDLNTSSTSFQPVEAASPLGCVEQFQFCNAALPPESRCGPLASLRDASAGAAPLFGNLTPETFRNNVNDTSDNMEATRYLQFMATLIITVGSPSDYLVNLKAKALMSQETMASGWQMPIPDNQWKLDVTYWMSIWLAALQSSFVDVAVGTTDPVLKRTLLGPRDPYQREMCNNQKIQTNGYTSFSLFGLYFVLVGGLLVIITSYVLEPVLHFVERRRMNNQYKHMEWTANETLHLQNLGFQGLGRGTWSRYTNDVPITEQAVAFESLALGHGDVKRESSGEAAPDMGYPQKPTTPSAGGFGSMETINHDSESGVGQTPLEVSPEHQALYQSLKHVRTELDTVSPASTMVAQFPDPGSRYE</sequence>
<evidence type="ECO:0000313" key="3">
    <source>
        <dbReference type="EMBL" id="KAK3688995.1"/>
    </source>
</evidence>
<keyword evidence="2" id="KW-1133">Transmembrane helix</keyword>
<reference evidence="3" key="2">
    <citation type="submission" date="2023-06" db="EMBL/GenBank/DDBJ databases">
        <authorList>
            <consortium name="Lawrence Berkeley National Laboratory"/>
            <person name="Haridas S."/>
            <person name="Hensen N."/>
            <person name="Bonometti L."/>
            <person name="Westerberg I."/>
            <person name="Brannstrom I.O."/>
            <person name="Guillou S."/>
            <person name="Cros-Aarteil S."/>
            <person name="Calhoun S."/>
            <person name="Kuo A."/>
            <person name="Mondo S."/>
            <person name="Pangilinan J."/>
            <person name="Riley R."/>
            <person name="Labutti K."/>
            <person name="Andreopoulos B."/>
            <person name="Lipzen A."/>
            <person name="Chen C."/>
            <person name="Yanf M."/>
            <person name="Daum C."/>
            <person name="Ng V."/>
            <person name="Clum A."/>
            <person name="Steindorff A."/>
            <person name="Ohm R."/>
            <person name="Martin F."/>
            <person name="Silar P."/>
            <person name="Natvig D."/>
            <person name="Lalanne C."/>
            <person name="Gautier V."/>
            <person name="Ament-Velasquez S.L."/>
            <person name="Kruys A."/>
            <person name="Hutchinson M.I."/>
            <person name="Powell A.J."/>
            <person name="Barry K."/>
            <person name="Miller A.N."/>
            <person name="Grigoriev I.V."/>
            <person name="Debuchy R."/>
            <person name="Gladieux P."/>
            <person name="Thoren M.H."/>
            <person name="Johannesson H."/>
        </authorList>
    </citation>
    <scope>NUCLEOTIDE SEQUENCE</scope>
    <source>
        <strain evidence="3">CBS 314.62</strain>
    </source>
</reference>
<proteinExistence type="predicted"/>
<protein>
    <submittedName>
        <fullName evidence="3">Uncharacterized protein</fullName>
    </submittedName>
</protein>